<dbReference type="InterPro" id="IPR037171">
    <property type="entry name" value="NagB/RpiA_transferase-like"/>
</dbReference>
<dbReference type="EMBL" id="JBHRYJ010000002">
    <property type="protein sequence ID" value="MFC3676528.1"/>
    <property type="molecule type" value="Genomic_DNA"/>
</dbReference>
<dbReference type="PANTHER" id="PTHR43293:SF3">
    <property type="entry name" value="CHOLESTEROL RING-CLEAVING HYDROLASE IPDB SUBUNIT"/>
    <property type="match status" value="1"/>
</dbReference>
<dbReference type="Proteomes" id="UP001595711">
    <property type="component" value="Unassembled WGS sequence"/>
</dbReference>
<dbReference type="PANTHER" id="PTHR43293">
    <property type="entry name" value="ACETATE COA-TRANSFERASE YDIF"/>
    <property type="match status" value="1"/>
</dbReference>
<organism evidence="1 2">
    <name type="scientific">Ferrovibrio xuzhouensis</name>
    <dbReference type="NCBI Taxonomy" id="1576914"/>
    <lineage>
        <taxon>Bacteria</taxon>
        <taxon>Pseudomonadati</taxon>
        <taxon>Pseudomonadota</taxon>
        <taxon>Alphaproteobacteria</taxon>
        <taxon>Rhodospirillales</taxon>
        <taxon>Rhodospirillaceae</taxon>
        <taxon>Ferrovibrio</taxon>
    </lineage>
</organism>
<sequence length="251" mass="26829">MTQAAAFSRQELMITVIARLLAGCRLVATGASSPIPGAGALLARAQSGGSLRVNVLGSIRNDFLCDGGVELFDLAGQGRLDAFFLGGGQIDGHANINLVGAGGEYPQTNVRWPGSFGSGYLYYLVPRVILLREEHSRRVLVPQVDFVSAAGPRNDGTYRPGGPLGLLTSLCWFTFDRVGLRFRLASVHPGHSLEEVRDNTGFDFDCPDDVPQTAPPDAATLQLLRTRIAAELAETYPRFVAQVFPDAAAAE</sequence>
<keyword evidence="2" id="KW-1185">Reference proteome</keyword>
<dbReference type="Gene3D" id="3.40.1080.10">
    <property type="entry name" value="Glutaconate Coenzyme A-transferase"/>
    <property type="match status" value="1"/>
</dbReference>
<dbReference type="SMART" id="SM00882">
    <property type="entry name" value="CoA_trans"/>
    <property type="match status" value="1"/>
</dbReference>
<dbReference type="InterPro" id="IPR004165">
    <property type="entry name" value="CoA_trans_fam_I"/>
</dbReference>
<dbReference type="EC" id="2.8.3.-" evidence="1"/>
<evidence type="ECO:0000313" key="1">
    <source>
        <dbReference type="EMBL" id="MFC3676528.1"/>
    </source>
</evidence>
<name>A0ABV7VK60_9PROT</name>
<reference evidence="2" key="1">
    <citation type="journal article" date="2019" name="Int. J. Syst. Evol. Microbiol.">
        <title>The Global Catalogue of Microorganisms (GCM) 10K type strain sequencing project: providing services to taxonomists for standard genome sequencing and annotation.</title>
        <authorList>
            <consortium name="The Broad Institute Genomics Platform"/>
            <consortium name="The Broad Institute Genome Sequencing Center for Infectious Disease"/>
            <person name="Wu L."/>
            <person name="Ma J."/>
        </authorList>
    </citation>
    <scope>NUCLEOTIDE SEQUENCE [LARGE SCALE GENOMIC DNA]</scope>
    <source>
        <strain evidence="2">KCTC 42182</strain>
    </source>
</reference>
<gene>
    <name evidence="1" type="ORF">ACFOOQ_13305</name>
</gene>
<dbReference type="RefSeq" id="WP_379727322.1">
    <property type="nucleotide sequence ID" value="NZ_JBHRYJ010000002.1"/>
</dbReference>
<dbReference type="Pfam" id="PF01144">
    <property type="entry name" value="CoA_trans"/>
    <property type="match status" value="1"/>
</dbReference>
<protein>
    <submittedName>
        <fullName evidence="1">CoA-transferase</fullName>
        <ecNumber evidence="1">2.8.3.-</ecNumber>
    </submittedName>
</protein>
<accession>A0ABV7VK60</accession>
<dbReference type="SUPFAM" id="SSF100950">
    <property type="entry name" value="NagB/RpiA/CoA transferase-like"/>
    <property type="match status" value="1"/>
</dbReference>
<comment type="caution">
    <text evidence="1">The sequence shown here is derived from an EMBL/GenBank/DDBJ whole genome shotgun (WGS) entry which is preliminary data.</text>
</comment>
<proteinExistence type="predicted"/>
<evidence type="ECO:0000313" key="2">
    <source>
        <dbReference type="Proteomes" id="UP001595711"/>
    </source>
</evidence>
<keyword evidence="1" id="KW-0808">Transferase</keyword>
<dbReference type="GO" id="GO:0016740">
    <property type="term" value="F:transferase activity"/>
    <property type="evidence" value="ECO:0007669"/>
    <property type="project" value="UniProtKB-KW"/>
</dbReference>